<comment type="subcellular location">
    <subcellularLocation>
        <location evidence="1">Endoplasmic reticulum membrane</location>
        <topology evidence="1">Multi-pass membrane protein</topology>
    </subcellularLocation>
</comment>
<dbReference type="OrthoDB" id="2189463at2759"/>
<sequence>MGFGDFYSICEQAAVPLCAEVGAISTIAGSHGIEATCYSRNIELANTIIFQAAASFVHILALIMTVIMILHVKSKFTAVGRKEIITFFYIYMLLTFITLLLDSGVIPPGTGPYPYFSAIQNGLTSALTVCLLINGFVGFQLYEDGTPISVWLLRSISFAMFTLTFLVSLATYMSWAGLGPTRTIGLFVVLYLLSAIELAIYGVMQVLLVVNTLQDRWPLGELSFALFFFAAGQVVLYAFSATICNAIDHYLDGLFFASIANLLAYWDSITKEDLEFSVGIKQNNWEVKDLLEDERRNTVYQDMDYQHSPGHQPRNSNYGGFNY</sequence>
<evidence type="ECO:0000256" key="7">
    <source>
        <dbReference type="ARBA" id="ARBA00022927"/>
    </source>
</evidence>
<reference evidence="13 14" key="1">
    <citation type="journal article" date="2014" name="Genome Announc.">
        <title>Draft genome sequence of Sclerotinia borealis, a psychrophilic plant pathogenic fungus.</title>
        <authorList>
            <person name="Mardanov A.V."/>
            <person name="Beletsky A.V."/>
            <person name="Kadnikov V.V."/>
            <person name="Ignatov A.N."/>
            <person name="Ravin N.V."/>
        </authorList>
    </citation>
    <scope>NUCLEOTIDE SEQUENCE [LARGE SCALE GENOMIC DNA]</scope>
    <source>
        <strain evidence="14">F-4157</strain>
    </source>
</reference>
<feature type="transmembrane region" description="Helical" evidence="12">
    <location>
        <begin position="118"/>
        <end position="139"/>
    </location>
</feature>
<evidence type="ECO:0000313" key="13">
    <source>
        <dbReference type="EMBL" id="ESZ98370.1"/>
    </source>
</evidence>
<feature type="transmembrane region" description="Helical" evidence="12">
    <location>
        <begin position="151"/>
        <end position="172"/>
    </location>
</feature>
<dbReference type="Proteomes" id="UP000019487">
    <property type="component" value="Unassembled WGS sequence"/>
</dbReference>
<evidence type="ECO:0000256" key="4">
    <source>
        <dbReference type="ARBA" id="ARBA00022448"/>
    </source>
</evidence>
<evidence type="ECO:0000256" key="11">
    <source>
        <dbReference type="SAM" id="MobiDB-lite"/>
    </source>
</evidence>
<proteinExistence type="inferred from homology"/>
<feature type="compositionally biased region" description="Polar residues" evidence="11">
    <location>
        <begin position="313"/>
        <end position="323"/>
    </location>
</feature>
<evidence type="ECO:0000256" key="3">
    <source>
        <dbReference type="ARBA" id="ARBA00018354"/>
    </source>
</evidence>
<keyword evidence="7" id="KW-0653">Protein transport</keyword>
<feature type="transmembrane region" description="Helical" evidence="12">
    <location>
        <begin position="48"/>
        <end position="72"/>
    </location>
</feature>
<dbReference type="InterPro" id="IPR022057">
    <property type="entry name" value="Chs7"/>
</dbReference>
<keyword evidence="9 12" id="KW-0472">Membrane</keyword>
<dbReference type="STRING" id="1432307.W9CV36"/>
<gene>
    <name evidence="13" type="ORF">SBOR_1248</name>
</gene>
<dbReference type="GO" id="GO:0005789">
    <property type="term" value="C:endoplasmic reticulum membrane"/>
    <property type="evidence" value="ECO:0007669"/>
    <property type="project" value="UniProtKB-SubCell"/>
</dbReference>
<evidence type="ECO:0000313" key="14">
    <source>
        <dbReference type="Proteomes" id="UP000019487"/>
    </source>
</evidence>
<dbReference type="PANTHER" id="PTHR35329:SF2">
    <property type="entry name" value="CHITIN SYNTHASE EXPORT CHAPERONE"/>
    <property type="match status" value="1"/>
</dbReference>
<dbReference type="PANTHER" id="PTHR35329">
    <property type="entry name" value="CHITIN SYNTHASE EXPORT CHAPERONE"/>
    <property type="match status" value="1"/>
</dbReference>
<evidence type="ECO:0000256" key="5">
    <source>
        <dbReference type="ARBA" id="ARBA00022692"/>
    </source>
</evidence>
<dbReference type="Pfam" id="PF12271">
    <property type="entry name" value="Chs7"/>
    <property type="match status" value="1"/>
</dbReference>
<accession>W9CV36</accession>
<evidence type="ECO:0000256" key="2">
    <source>
        <dbReference type="ARBA" id="ARBA00009274"/>
    </source>
</evidence>
<dbReference type="GO" id="GO:0051082">
    <property type="term" value="F:unfolded protein binding"/>
    <property type="evidence" value="ECO:0007669"/>
    <property type="project" value="TreeGrafter"/>
</dbReference>
<keyword evidence="5 12" id="KW-0812">Transmembrane</keyword>
<keyword evidence="14" id="KW-1185">Reference proteome</keyword>
<organism evidence="13 14">
    <name type="scientific">Sclerotinia borealis (strain F-4128)</name>
    <dbReference type="NCBI Taxonomy" id="1432307"/>
    <lineage>
        <taxon>Eukaryota</taxon>
        <taxon>Fungi</taxon>
        <taxon>Dikarya</taxon>
        <taxon>Ascomycota</taxon>
        <taxon>Pezizomycotina</taxon>
        <taxon>Leotiomycetes</taxon>
        <taxon>Helotiales</taxon>
        <taxon>Sclerotiniaceae</taxon>
        <taxon>Sclerotinia</taxon>
    </lineage>
</organism>
<evidence type="ECO:0000256" key="1">
    <source>
        <dbReference type="ARBA" id="ARBA00004477"/>
    </source>
</evidence>
<keyword evidence="10" id="KW-0961">Cell wall biogenesis/degradation</keyword>
<feature type="transmembrane region" description="Helical" evidence="12">
    <location>
        <begin position="84"/>
        <end position="106"/>
    </location>
</feature>
<dbReference type="GO" id="GO:0006457">
    <property type="term" value="P:protein folding"/>
    <property type="evidence" value="ECO:0007669"/>
    <property type="project" value="TreeGrafter"/>
</dbReference>
<evidence type="ECO:0000256" key="10">
    <source>
        <dbReference type="ARBA" id="ARBA00023316"/>
    </source>
</evidence>
<evidence type="ECO:0000256" key="6">
    <source>
        <dbReference type="ARBA" id="ARBA00022824"/>
    </source>
</evidence>
<comment type="similarity">
    <text evidence="2">Belongs to the CHS7 family.</text>
</comment>
<dbReference type="EMBL" id="AYSA01000044">
    <property type="protein sequence ID" value="ESZ98370.1"/>
    <property type="molecule type" value="Genomic_DNA"/>
</dbReference>
<evidence type="ECO:0000256" key="9">
    <source>
        <dbReference type="ARBA" id="ARBA00023136"/>
    </source>
</evidence>
<feature type="transmembrane region" description="Helical" evidence="12">
    <location>
        <begin position="222"/>
        <end position="243"/>
    </location>
</feature>
<name>W9CV36_SCLBF</name>
<protein>
    <recommendedName>
        <fullName evidence="3">Chitin synthase export chaperone</fullName>
    </recommendedName>
</protein>
<dbReference type="AlphaFoldDB" id="W9CV36"/>
<dbReference type="HOGENOM" id="CLU_050424_1_1_1"/>
<keyword evidence="8 12" id="KW-1133">Transmembrane helix</keyword>
<keyword evidence="4" id="KW-0813">Transport</keyword>
<evidence type="ECO:0000256" key="8">
    <source>
        <dbReference type="ARBA" id="ARBA00022989"/>
    </source>
</evidence>
<keyword evidence="6" id="KW-0256">Endoplasmic reticulum</keyword>
<evidence type="ECO:0000256" key="12">
    <source>
        <dbReference type="SAM" id="Phobius"/>
    </source>
</evidence>
<comment type="caution">
    <text evidence="13">The sequence shown here is derived from an EMBL/GenBank/DDBJ whole genome shotgun (WGS) entry which is preliminary data.</text>
</comment>
<feature type="transmembrane region" description="Helical" evidence="12">
    <location>
        <begin position="184"/>
        <end position="210"/>
    </location>
</feature>
<dbReference type="GO" id="GO:0071555">
    <property type="term" value="P:cell wall organization"/>
    <property type="evidence" value="ECO:0007669"/>
    <property type="project" value="UniProtKB-KW"/>
</dbReference>
<dbReference type="GO" id="GO:0015031">
    <property type="term" value="P:protein transport"/>
    <property type="evidence" value="ECO:0007669"/>
    <property type="project" value="UniProtKB-KW"/>
</dbReference>
<feature type="region of interest" description="Disordered" evidence="11">
    <location>
        <begin position="303"/>
        <end position="323"/>
    </location>
</feature>